<dbReference type="Proteomes" id="UP001501867">
    <property type="component" value="Unassembled WGS sequence"/>
</dbReference>
<dbReference type="EMBL" id="BAAABV010000023">
    <property type="protein sequence ID" value="GAA0303287.1"/>
    <property type="molecule type" value="Genomic_DNA"/>
</dbReference>
<dbReference type="RefSeq" id="WP_344163069.1">
    <property type="nucleotide sequence ID" value="NZ_BAAABV010000023.1"/>
</dbReference>
<name>A0ABN0VHV2_9ACTN</name>
<evidence type="ECO:0000313" key="2">
    <source>
        <dbReference type="EMBL" id="GAA0303287.1"/>
    </source>
</evidence>
<protein>
    <recommendedName>
        <fullName evidence="4">Lipoprotein</fullName>
    </recommendedName>
</protein>
<organism evidence="2 3">
    <name type="scientific">Streptomyces polychromogenes</name>
    <dbReference type="NCBI Taxonomy" id="67342"/>
    <lineage>
        <taxon>Bacteria</taxon>
        <taxon>Bacillati</taxon>
        <taxon>Actinomycetota</taxon>
        <taxon>Actinomycetes</taxon>
        <taxon>Kitasatosporales</taxon>
        <taxon>Streptomycetaceae</taxon>
        <taxon>Streptomyces</taxon>
    </lineage>
</organism>
<evidence type="ECO:0000256" key="1">
    <source>
        <dbReference type="SAM" id="MobiDB-lite"/>
    </source>
</evidence>
<evidence type="ECO:0000313" key="3">
    <source>
        <dbReference type="Proteomes" id="UP001501867"/>
    </source>
</evidence>
<evidence type="ECO:0008006" key="4">
    <source>
        <dbReference type="Google" id="ProtNLM"/>
    </source>
</evidence>
<comment type="caution">
    <text evidence="2">The sequence shown here is derived from an EMBL/GenBank/DDBJ whole genome shotgun (WGS) entry which is preliminary data.</text>
</comment>
<feature type="compositionally biased region" description="Gly residues" evidence="1">
    <location>
        <begin position="28"/>
        <end position="41"/>
    </location>
</feature>
<gene>
    <name evidence="2" type="ORF">GCM10010302_47250</name>
</gene>
<keyword evidence="3" id="KW-1185">Reference proteome</keyword>
<proteinExistence type="predicted"/>
<accession>A0ABN0VHV2</accession>
<feature type="compositionally biased region" description="Low complexity" evidence="1">
    <location>
        <begin position="62"/>
        <end position="75"/>
    </location>
</feature>
<reference evidence="2 3" key="1">
    <citation type="journal article" date="2019" name="Int. J. Syst. Evol. Microbiol.">
        <title>The Global Catalogue of Microorganisms (GCM) 10K type strain sequencing project: providing services to taxonomists for standard genome sequencing and annotation.</title>
        <authorList>
            <consortium name="The Broad Institute Genomics Platform"/>
            <consortium name="The Broad Institute Genome Sequencing Center for Infectious Disease"/>
            <person name="Wu L."/>
            <person name="Ma J."/>
        </authorList>
    </citation>
    <scope>NUCLEOTIDE SEQUENCE [LARGE SCALE GENOMIC DNA]</scope>
    <source>
        <strain evidence="2 3">JCM 4505</strain>
    </source>
</reference>
<sequence length="178" mass="17818">MLAGGVRRIRFGAVLVAVVLSLTGFSTSGGSGKSDGGGGGCSSSKSKSKTKKKSRGDGIHTDAGPDASASPTASTGPATAVVVSCVDADAAHPSSTIEVTSRLDRTAVFSVTLRREGVGGSLVETATALVTLEPRQTRRQVVLLRAAARAGDVKDCRIDEVTTVAATPSPSPSVTPAP</sequence>
<feature type="region of interest" description="Disordered" evidence="1">
    <location>
        <begin position="28"/>
        <end position="75"/>
    </location>
</feature>